<name>A0A9D2J8B2_9FIRM</name>
<dbReference type="GO" id="GO:0046914">
    <property type="term" value="F:transition metal ion binding"/>
    <property type="evidence" value="ECO:0007669"/>
    <property type="project" value="InterPro"/>
</dbReference>
<keyword evidence="1" id="KW-0408">Iron</keyword>
<gene>
    <name evidence="3" type="ORF">H9968_08135</name>
</gene>
<dbReference type="AlphaFoldDB" id="A0A9D2J8B2"/>
<dbReference type="InterPro" id="IPR038157">
    <property type="entry name" value="FeoA_core_dom"/>
</dbReference>
<dbReference type="SUPFAM" id="SSF50037">
    <property type="entry name" value="C-terminal domain of transcriptional repressors"/>
    <property type="match status" value="1"/>
</dbReference>
<dbReference type="Proteomes" id="UP000824049">
    <property type="component" value="Unassembled WGS sequence"/>
</dbReference>
<sequence>MTLKPAASKPAELTLADVVPGQHAVVSSLLSGGDMRRRLLDIGLTPGTQIKCIGQSPLGDPSAFLIRGAVIALRRKDCRDILITGDGQNNSSRFLSPGYREHIDRNHASEAVSWD</sequence>
<reference evidence="3" key="2">
    <citation type="submission" date="2021-04" db="EMBL/GenBank/DDBJ databases">
        <authorList>
            <person name="Gilroy R."/>
        </authorList>
    </citation>
    <scope>NUCLEOTIDE SEQUENCE</scope>
    <source>
        <strain evidence="3">CHK179-28034</strain>
    </source>
</reference>
<evidence type="ECO:0000313" key="3">
    <source>
        <dbReference type="EMBL" id="HIZ39877.1"/>
    </source>
</evidence>
<evidence type="ECO:0000259" key="2">
    <source>
        <dbReference type="SMART" id="SM00899"/>
    </source>
</evidence>
<dbReference type="EMBL" id="DXBR01000072">
    <property type="protein sequence ID" value="HIZ39877.1"/>
    <property type="molecule type" value="Genomic_DNA"/>
</dbReference>
<dbReference type="PANTHER" id="PTHR42954">
    <property type="entry name" value="FE(2+) TRANSPORT PROTEIN A"/>
    <property type="match status" value="1"/>
</dbReference>
<protein>
    <submittedName>
        <fullName evidence="3">Ferrous iron transport protein A</fullName>
    </submittedName>
</protein>
<dbReference type="InterPro" id="IPR007167">
    <property type="entry name" value="Fe-transptr_FeoA-like"/>
</dbReference>
<evidence type="ECO:0000313" key="4">
    <source>
        <dbReference type="Proteomes" id="UP000824049"/>
    </source>
</evidence>
<proteinExistence type="predicted"/>
<organism evidence="3 4">
    <name type="scientific">Candidatus Anaerobutyricum stercoris</name>
    <dbReference type="NCBI Taxonomy" id="2838457"/>
    <lineage>
        <taxon>Bacteria</taxon>
        <taxon>Bacillati</taxon>
        <taxon>Bacillota</taxon>
        <taxon>Clostridia</taxon>
        <taxon>Lachnospirales</taxon>
        <taxon>Lachnospiraceae</taxon>
        <taxon>Anaerobutyricum</taxon>
    </lineage>
</organism>
<reference evidence="3" key="1">
    <citation type="journal article" date="2021" name="PeerJ">
        <title>Extensive microbial diversity within the chicken gut microbiome revealed by metagenomics and culture.</title>
        <authorList>
            <person name="Gilroy R."/>
            <person name="Ravi A."/>
            <person name="Getino M."/>
            <person name="Pursley I."/>
            <person name="Horton D.L."/>
            <person name="Alikhan N.F."/>
            <person name="Baker D."/>
            <person name="Gharbi K."/>
            <person name="Hall N."/>
            <person name="Watson M."/>
            <person name="Adriaenssens E.M."/>
            <person name="Foster-Nyarko E."/>
            <person name="Jarju S."/>
            <person name="Secka A."/>
            <person name="Antonio M."/>
            <person name="Oren A."/>
            <person name="Chaudhuri R.R."/>
            <person name="La Ragione R."/>
            <person name="Hildebrand F."/>
            <person name="Pallen M.J."/>
        </authorList>
    </citation>
    <scope>NUCLEOTIDE SEQUENCE</scope>
    <source>
        <strain evidence="3">CHK179-28034</strain>
    </source>
</reference>
<dbReference type="Gene3D" id="2.30.30.90">
    <property type="match status" value="1"/>
</dbReference>
<feature type="domain" description="Ferrous iron transporter FeoA-like" evidence="2">
    <location>
        <begin position="13"/>
        <end position="85"/>
    </location>
</feature>
<dbReference type="SMART" id="SM00899">
    <property type="entry name" value="FeoA"/>
    <property type="match status" value="1"/>
</dbReference>
<dbReference type="PANTHER" id="PTHR42954:SF2">
    <property type="entry name" value="FE(2+) TRANSPORT PROTEIN A"/>
    <property type="match status" value="1"/>
</dbReference>
<dbReference type="InterPro" id="IPR008988">
    <property type="entry name" value="Transcriptional_repressor_C"/>
</dbReference>
<accession>A0A9D2J8B2</accession>
<dbReference type="InterPro" id="IPR052713">
    <property type="entry name" value="FeoA"/>
</dbReference>
<dbReference type="Pfam" id="PF04023">
    <property type="entry name" value="FeoA"/>
    <property type="match status" value="1"/>
</dbReference>
<evidence type="ECO:0000256" key="1">
    <source>
        <dbReference type="ARBA" id="ARBA00023004"/>
    </source>
</evidence>
<comment type="caution">
    <text evidence="3">The sequence shown here is derived from an EMBL/GenBank/DDBJ whole genome shotgun (WGS) entry which is preliminary data.</text>
</comment>